<dbReference type="InterPro" id="IPR001915">
    <property type="entry name" value="Peptidase_M48"/>
</dbReference>
<sequence precursor="true">MCFLCDLKQRSPDAPAAGPWQARRAFLLAASAAAAAPAMAQVDVGKASGMRKLVPAETIEKAGAQQFVATVQEAKKQNALMPADHPQTKRLHVIAKKIIPFTAAWNPRAKDWQWQVALINSDQINAFCLPGGKIAFYTGILNKLQLTDDETAMIMGHEMAHALREHARERLAKSSATNLGLRLGAELLGLGNLGAVAADMGSQLLTLKFSREDESEADLVGLELAARGAYQPNASVSLWQKMAKAGGGNGIAFLSTHPSGPERIRQLQANVPKVQGLYEQARRG</sequence>
<evidence type="ECO:0000313" key="9">
    <source>
        <dbReference type="EMBL" id="QBM26357.1"/>
    </source>
</evidence>
<gene>
    <name evidence="9" type="primary">loiP</name>
    <name evidence="9" type="ORF">HPF_01610</name>
</gene>
<name>A0A4P6WSL2_HYDPS</name>
<comment type="cofactor">
    <cofactor evidence="6">
        <name>Zn(2+)</name>
        <dbReference type="ChEBI" id="CHEBI:29105"/>
    </cofactor>
    <text evidence="6">Binds 1 zinc ion per subunit.</text>
</comment>
<evidence type="ECO:0000256" key="5">
    <source>
        <dbReference type="ARBA" id="ARBA00023049"/>
    </source>
</evidence>
<keyword evidence="4 6" id="KW-0862">Zinc</keyword>
<dbReference type="EC" id="3.4.24.-" evidence="9"/>
<dbReference type="EMBL" id="CP037867">
    <property type="protein sequence ID" value="QBM26357.1"/>
    <property type="molecule type" value="Genomic_DNA"/>
</dbReference>
<evidence type="ECO:0000259" key="8">
    <source>
        <dbReference type="Pfam" id="PF01435"/>
    </source>
</evidence>
<keyword evidence="7" id="KW-0732">Signal</keyword>
<dbReference type="KEGG" id="hpse:HPF_01610"/>
<dbReference type="AlphaFoldDB" id="A0A4P6WSL2"/>
<dbReference type="CDD" id="cd07331">
    <property type="entry name" value="M48C_Oma1_like"/>
    <property type="match status" value="1"/>
</dbReference>
<evidence type="ECO:0000256" key="6">
    <source>
        <dbReference type="RuleBase" id="RU003983"/>
    </source>
</evidence>
<feature type="domain" description="Peptidase M48" evidence="8">
    <location>
        <begin position="88"/>
        <end position="269"/>
    </location>
</feature>
<evidence type="ECO:0000256" key="1">
    <source>
        <dbReference type="ARBA" id="ARBA00022670"/>
    </source>
</evidence>
<accession>A0A4P6WSL2</accession>
<dbReference type="PANTHER" id="PTHR22726:SF1">
    <property type="entry name" value="METALLOENDOPEPTIDASE OMA1, MITOCHONDRIAL"/>
    <property type="match status" value="1"/>
</dbReference>
<dbReference type="Pfam" id="PF01435">
    <property type="entry name" value="Peptidase_M48"/>
    <property type="match status" value="1"/>
</dbReference>
<reference evidence="9 10" key="1">
    <citation type="submission" date="2019-03" db="EMBL/GenBank/DDBJ databases">
        <authorList>
            <person name="Sebastian G."/>
            <person name="Baumann P."/>
            <person name="Ruckert C."/>
            <person name="Kalinowski J."/>
            <person name="Nebel B."/>
            <person name="Takors R."/>
            <person name="Blombach B."/>
        </authorList>
    </citation>
    <scope>NUCLEOTIDE SEQUENCE [LARGE SCALE GENOMIC DNA]</scope>
    <source>
        <strain evidence="9 10">DSM 1084</strain>
    </source>
</reference>
<dbReference type="PANTHER" id="PTHR22726">
    <property type="entry name" value="METALLOENDOPEPTIDASE OMA1"/>
    <property type="match status" value="1"/>
</dbReference>
<dbReference type="InterPro" id="IPR051156">
    <property type="entry name" value="Mito/Outer_Membr_Metalloprot"/>
</dbReference>
<proteinExistence type="inferred from homology"/>
<evidence type="ECO:0000256" key="3">
    <source>
        <dbReference type="ARBA" id="ARBA00022801"/>
    </source>
</evidence>
<dbReference type="GO" id="GO:0046872">
    <property type="term" value="F:metal ion binding"/>
    <property type="evidence" value="ECO:0007669"/>
    <property type="project" value="UniProtKB-KW"/>
</dbReference>
<dbReference type="GO" id="GO:0051603">
    <property type="term" value="P:proteolysis involved in protein catabolic process"/>
    <property type="evidence" value="ECO:0007669"/>
    <property type="project" value="TreeGrafter"/>
</dbReference>
<keyword evidence="5 6" id="KW-0482">Metalloprotease</keyword>
<dbReference type="RefSeq" id="WP_133155565.1">
    <property type="nucleotide sequence ID" value="NZ_CP037867.1"/>
</dbReference>
<feature type="chain" id="PRO_5020726752" evidence="7">
    <location>
        <begin position="41"/>
        <end position="284"/>
    </location>
</feature>
<protein>
    <submittedName>
        <fullName evidence="9">Metalloprotease LoiP</fullName>
        <ecNumber evidence="9">3.4.24.-</ecNumber>
    </submittedName>
</protein>
<keyword evidence="2" id="KW-0479">Metal-binding</keyword>
<keyword evidence="1 6" id="KW-0645">Protease</keyword>
<organism evidence="9 10">
    <name type="scientific">Hydrogenophaga pseudoflava</name>
    <name type="common">Pseudomonas carboxydoflava</name>
    <dbReference type="NCBI Taxonomy" id="47421"/>
    <lineage>
        <taxon>Bacteria</taxon>
        <taxon>Pseudomonadati</taxon>
        <taxon>Pseudomonadota</taxon>
        <taxon>Betaproteobacteria</taxon>
        <taxon>Burkholderiales</taxon>
        <taxon>Comamonadaceae</taxon>
        <taxon>Hydrogenophaga</taxon>
    </lineage>
</organism>
<feature type="signal peptide" evidence="7">
    <location>
        <begin position="1"/>
        <end position="40"/>
    </location>
</feature>
<dbReference type="Proteomes" id="UP000293912">
    <property type="component" value="Chromosome"/>
</dbReference>
<comment type="similarity">
    <text evidence="6">Belongs to the peptidase M48 family.</text>
</comment>
<keyword evidence="3 6" id="KW-0378">Hydrolase</keyword>
<keyword evidence="10" id="KW-1185">Reference proteome</keyword>
<dbReference type="Gene3D" id="3.30.2010.10">
    <property type="entry name" value="Metalloproteases ('zincins'), catalytic domain"/>
    <property type="match status" value="1"/>
</dbReference>
<evidence type="ECO:0000256" key="2">
    <source>
        <dbReference type="ARBA" id="ARBA00022723"/>
    </source>
</evidence>
<evidence type="ECO:0000313" key="10">
    <source>
        <dbReference type="Proteomes" id="UP000293912"/>
    </source>
</evidence>
<dbReference type="GO" id="GO:0016020">
    <property type="term" value="C:membrane"/>
    <property type="evidence" value="ECO:0007669"/>
    <property type="project" value="TreeGrafter"/>
</dbReference>
<evidence type="ECO:0000256" key="7">
    <source>
        <dbReference type="SAM" id="SignalP"/>
    </source>
</evidence>
<dbReference type="GO" id="GO:0004222">
    <property type="term" value="F:metalloendopeptidase activity"/>
    <property type="evidence" value="ECO:0007669"/>
    <property type="project" value="InterPro"/>
</dbReference>
<evidence type="ECO:0000256" key="4">
    <source>
        <dbReference type="ARBA" id="ARBA00022833"/>
    </source>
</evidence>